<name>A0A923PFT6_9BACT</name>
<proteinExistence type="predicted"/>
<dbReference type="EMBL" id="JACSIT010000065">
    <property type="protein sequence ID" value="MBC6993338.1"/>
    <property type="molecule type" value="Genomic_DNA"/>
</dbReference>
<dbReference type="InterPro" id="IPR026341">
    <property type="entry name" value="T9SS_type_B"/>
</dbReference>
<dbReference type="SMART" id="SM00089">
    <property type="entry name" value="PKD"/>
    <property type="match status" value="6"/>
</dbReference>
<dbReference type="InterPro" id="IPR000601">
    <property type="entry name" value="PKD_dom"/>
</dbReference>
<feature type="chain" id="PRO_5037204752" evidence="1">
    <location>
        <begin position="32"/>
        <end position="1673"/>
    </location>
</feature>
<dbReference type="InterPro" id="IPR035986">
    <property type="entry name" value="PKD_dom_sf"/>
</dbReference>
<evidence type="ECO:0000313" key="3">
    <source>
        <dbReference type="EMBL" id="MBC6993338.1"/>
    </source>
</evidence>
<dbReference type="SUPFAM" id="SSF49299">
    <property type="entry name" value="PKD domain"/>
    <property type="match status" value="3"/>
</dbReference>
<reference evidence="3" key="1">
    <citation type="submission" date="2020-08" db="EMBL/GenBank/DDBJ databases">
        <title>Lewinella bacteria from marine environments.</title>
        <authorList>
            <person name="Zhong Y."/>
        </authorList>
    </citation>
    <scope>NUCLEOTIDE SEQUENCE</scope>
    <source>
        <strain evidence="3">KCTC 42187</strain>
    </source>
</reference>
<dbReference type="Proteomes" id="UP000650081">
    <property type="component" value="Unassembled WGS sequence"/>
</dbReference>
<comment type="caution">
    <text evidence="3">The sequence shown here is derived from an EMBL/GenBank/DDBJ whole genome shotgun (WGS) entry which is preliminary data.</text>
</comment>
<organism evidence="3 4">
    <name type="scientific">Neolewinella lacunae</name>
    <dbReference type="NCBI Taxonomy" id="1517758"/>
    <lineage>
        <taxon>Bacteria</taxon>
        <taxon>Pseudomonadati</taxon>
        <taxon>Bacteroidota</taxon>
        <taxon>Saprospiria</taxon>
        <taxon>Saprospirales</taxon>
        <taxon>Lewinellaceae</taxon>
        <taxon>Neolewinella</taxon>
    </lineage>
</organism>
<dbReference type="InterPro" id="IPR013783">
    <property type="entry name" value="Ig-like_fold"/>
</dbReference>
<evidence type="ECO:0000259" key="2">
    <source>
        <dbReference type="PROSITE" id="PS50093"/>
    </source>
</evidence>
<dbReference type="Pfam" id="PF18911">
    <property type="entry name" value="PKD_4"/>
    <property type="match status" value="1"/>
</dbReference>
<keyword evidence="1" id="KW-0732">Signal</keyword>
<evidence type="ECO:0000256" key="1">
    <source>
        <dbReference type="SAM" id="SignalP"/>
    </source>
</evidence>
<feature type="domain" description="PKD" evidence="2">
    <location>
        <begin position="934"/>
        <end position="996"/>
    </location>
</feature>
<dbReference type="InterPro" id="IPR022409">
    <property type="entry name" value="PKD/Chitinase_dom"/>
</dbReference>
<gene>
    <name evidence="3" type="ORF">H9S92_04135</name>
</gene>
<dbReference type="RefSeq" id="WP_187465453.1">
    <property type="nucleotide sequence ID" value="NZ_JACSIT010000065.1"/>
</dbReference>
<dbReference type="CDD" id="cd00146">
    <property type="entry name" value="PKD"/>
    <property type="match status" value="2"/>
</dbReference>
<dbReference type="Gene3D" id="2.60.40.10">
    <property type="entry name" value="Immunoglobulins"/>
    <property type="match status" value="3"/>
</dbReference>
<feature type="domain" description="PKD" evidence="2">
    <location>
        <begin position="854"/>
        <end position="885"/>
    </location>
</feature>
<keyword evidence="4" id="KW-1185">Reference proteome</keyword>
<dbReference type="PROSITE" id="PS50093">
    <property type="entry name" value="PKD"/>
    <property type="match status" value="2"/>
</dbReference>
<evidence type="ECO:0000313" key="4">
    <source>
        <dbReference type="Proteomes" id="UP000650081"/>
    </source>
</evidence>
<feature type="signal peptide" evidence="1">
    <location>
        <begin position="1"/>
        <end position="31"/>
    </location>
</feature>
<dbReference type="NCBIfam" id="TIGR04131">
    <property type="entry name" value="Bac_Flav_CTERM"/>
    <property type="match status" value="1"/>
</dbReference>
<sequence>MKSIHKLLKRAFAAGLILPLAALLLAAELSAAGIQDIAPTAADAPVMLDTGRPGFGVFADFNGPEPGRLVVSIGRADETVFFGLAPEYQDTGVPFNDNNSRYSFRVRQLTADGTNPVVHGPFTISNTNANVNSYEDAAYGVYDTTLTVAGRKVFVFRPGTTGDFSIEFDDIPGDGNQRVSIPFWDFTVVRDGAVVPGRVWSRGWAFRLPQVDGTQTPECVWDREFNGRLYSYTEDGFVSLIDFQDSGFQGLSFNMAFNSVGPGQTGNIAEDRMSIPGVNATNASAQHRIFLSLPDIELFPDGECGMVTAAETFRCDENAPYCLDVSVTRPGLVEILLDFNGNGVLDDNGEDVSLIYEFVGTDTSACIPWNGLRGDSTPVRFTDTVDVIINYSQGIQHWSAYDVEYMRNGFCVQTVRPLCSLELESTELYWDDREIPQLPGTGAIKDNRNGNDCMETPRSWDFFDIGVDSCSAVEDELTTGYGDKNTLNTWWFANSQAQFRARVPVVNAAIVGPTRLCSGDTSALTARNLAAIGPTTFAWSGPGVDTATTATVRVTLPGEYCVVVTEENGCSQETCVTVSVFDFTSNQFPESLNTCFGTSVSLPSPGNPDFTYTWSPATGISSTSSNQPTFFPQDTTTYTVVISSTNAEGITCEVTETITINVAPEINLQVIGGGPICDATTTFTASTNVPAEIVLFDPNGVAIGTGTTFTVPVSGESDYLLVATDAQNCTDTITFTVSGGPVEIALPDTLLACTSDGVSVGVTNLDLNDTLSYLWSPANLFDPATLTSANPTFVGGPGDYTATVVATNQYGCTATEDIQIILIDDSGTLSFTEMVDCDGSTVRFTNTSTVTFGYRYDFGDGTTSTEANPTHVYAAPGTYTVTLSLIYDQECVSFFTREVTTFDAVLVAGFSVGLGDCENGTTSINFTDNSLNVSGAALSYRWTFTGGTPTTSTEQNPTLEVNTSGEVTATLQVTSADNCVSSVDTSFTVDLAVVNLATEIIICPGEEAELNPGADTNLIYTWSPAPDFDPATPNPTTGIAGTYFVTVTSAAADFNCSNVDTVTLIVADSIGLAVNGPDGPIDGGDIDLGTVQTCGTPIELSVTLMTNDGVNVVFTDLAGNVIGTGSSLTINPSGRDTIVVTATNAFACVERDTVVIINNQVDAGINVGAMGLNFCSSTDTSVQVLNFDPNDTLTYAWEPNAIINGALDGARVDITSPAEGSVDLMVTVANQFGCDTMLTVTVTSTPFMPNTYPELVAPCFGQSFTIDGGAAVAGYVYEWNPADGLDLSDPANPVGTFTEDGTLTVTITDPLTDCSSTQTITVDVAPEIAFTATPADTAVCEPTMVSVTGSTVNPDVVIVWFDDAGLTNQVGTGTTYTVDAAEPGQSYQLFGQATDTITGCSEVVPVTINVSGISLGLPLPNVTACPGERPQIFGEVRPLPTLQYTYSPANAIDNSDPTAPVFVGEVSGPVTVTVTDLATGCSATVTIEATVVDFDGLTGTADPAEILLGESSTLTVEGCEGECAYEWMIPNGTIDPATGPVVTATPDAAGNLLYEIQVTRDGCTDDVQIELRVEDPICDADHIYVPNAFTPNGDNENDVMQVRSRFAEELTEFRFIIYNRWGQEVYSSDNIFDSWDGTIGGDDLEPDVYGYYLRVLCPAGQELIQKGNITILR</sequence>
<accession>A0A923PFT6</accession>
<protein>
    <submittedName>
        <fullName evidence="3">Gliding motility-associated C-terminal domain-containing protein</fullName>
    </submittedName>
</protein>
<dbReference type="Pfam" id="PF13585">
    <property type="entry name" value="CHU_C"/>
    <property type="match status" value="1"/>
</dbReference>